<dbReference type="PANTHER" id="PTHR11552:SF147">
    <property type="entry name" value="CHOLINE DEHYDROGENASE, MITOCHONDRIAL"/>
    <property type="match status" value="1"/>
</dbReference>
<keyword evidence="6" id="KW-0964">Secreted</keyword>
<reference evidence="19 20" key="1">
    <citation type="submission" date="2019-12" db="EMBL/GenBank/DDBJ databases">
        <authorList>
            <person name="Floudas D."/>
            <person name="Bentzer J."/>
            <person name="Ahren D."/>
            <person name="Johansson T."/>
            <person name="Persson P."/>
            <person name="Tunlid A."/>
        </authorList>
    </citation>
    <scope>NUCLEOTIDE SEQUENCE [LARGE SCALE GENOMIC DNA]</scope>
    <source>
        <strain evidence="19 20">CBS 102.39</strain>
    </source>
</reference>
<evidence type="ECO:0000256" key="14">
    <source>
        <dbReference type="ARBA" id="ARBA00034059"/>
    </source>
</evidence>
<comment type="subunit">
    <text evidence="4">Monomer.</text>
</comment>
<comment type="cofactor">
    <cofactor evidence="1 16">
        <name>FAD</name>
        <dbReference type="ChEBI" id="CHEBI:57692"/>
    </cofactor>
</comment>
<name>A0A8H4QPJ6_9AGAR</name>
<dbReference type="InterPro" id="IPR007867">
    <property type="entry name" value="GMC_OxRtase_C"/>
</dbReference>
<feature type="active site" description="Proton acceptor" evidence="15">
    <location>
        <position position="614"/>
    </location>
</feature>
<dbReference type="GO" id="GO:0033718">
    <property type="term" value="F:pyranose dehydrogenase (acceptor) activity"/>
    <property type="evidence" value="ECO:0007669"/>
    <property type="project" value="UniProtKB-EC"/>
</dbReference>
<keyword evidence="20" id="KW-1185">Reference proteome</keyword>
<dbReference type="EMBL" id="JAACJL010000045">
    <property type="protein sequence ID" value="KAF4614077.1"/>
    <property type="molecule type" value="Genomic_DNA"/>
</dbReference>
<dbReference type="Gene3D" id="3.30.560.10">
    <property type="entry name" value="Glucose Oxidase, domain 3"/>
    <property type="match status" value="1"/>
</dbReference>
<dbReference type="Pfam" id="PF05199">
    <property type="entry name" value="GMC_oxred_C"/>
    <property type="match status" value="1"/>
</dbReference>
<organism evidence="19 20">
    <name type="scientific">Agrocybe pediades</name>
    <dbReference type="NCBI Taxonomy" id="84607"/>
    <lineage>
        <taxon>Eukaryota</taxon>
        <taxon>Fungi</taxon>
        <taxon>Dikarya</taxon>
        <taxon>Basidiomycota</taxon>
        <taxon>Agaricomycotina</taxon>
        <taxon>Agaricomycetes</taxon>
        <taxon>Agaricomycetidae</taxon>
        <taxon>Agaricales</taxon>
        <taxon>Agaricineae</taxon>
        <taxon>Strophariaceae</taxon>
        <taxon>Agrocybe</taxon>
    </lineage>
</organism>
<evidence type="ECO:0000259" key="18">
    <source>
        <dbReference type="PROSITE" id="PS00624"/>
    </source>
</evidence>
<evidence type="ECO:0000256" key="6">
    <source>
        <dbReference type="ARBA" id="ARBA00022525"/>
    </source>
</evidence>
<dbReference type="SUPFAM" id="SSF51905">
    <property type="entry name" value="FAD/NAD(P)-binding domain"/>
    <property type="match status" value="1"/>
</dbReference>
<comment type="catalytic activity">
    <reaction evidence="10">
        <text>pyranose + acceptor = pyranos-2-ulose + reduced acceptor.</text>
        <dbReference type="EC" id="1.1.99.29"/>
    </reaction>
</comment>
<dbReference type="PROSITE" id="PS00624">
    <property type="entry name" value="GMC_OXRED_2"/>
    <property type="match status" value="1"/>
</dbReference>
<feature type="domain" description="Glucose-methanol-choline oxidoreductase N-terminal" evidence="18">
    <location>
        <begin position="329"/>
        <end position="343"/>
    </location>
</feature>
<dbReference type="EC" id="1.1.99.29" evidence="5"/>
<evidence type="ECO:0000256" key="12">
    <source>
        <dbReference type="ARBA" id="ARBA00034029"/>
    </source>
</evidence>
<dbReference type="Gene3D" id="3.50.50.60">
    <property type="entry name" value="FAD/NAD(P)-binding domain"/>
    <property type="match status" value="1"/>
</dbReference>
<dbReference type="PIRSF" id="PIRSF000137">
    <property type="entry name" value="Alcohol_oxidase"/>
    <property type="match status" value="1"/>
</dbReference>
<keyword evidence="7" id="KW-0285">Flavoprotein</keyword>
<evidence type="ECO:0000256" key="3">
    <source>
        <dbReference type="ARBA" id="ARBA00010790"/>
    </source>
</evidence>
<dbReference type="AlphaFoldDB" id="A0A8H4QPJ6"/>
<dbReference type="InterPro" id="IPR012132">
    <property type="entry name" value="GMC_OxRdtase"/>
</dbReference>
<evidence type="ECO:0000256" key="5">
    <source>
        <dbReference type="ARBA" id="ARBA00013177"/>
    </source>
</evidence>
<dbReference type="Pfam" id="PF00732">
    <property type="entry name" value="GMC_oxred_N"/>
    <property type="match status" value="1"/>
</dbReference>
<evidence type="ECO:0000256" key="11">
    <source>
        <dbReference type="ARBA" id="ARBA00034010"/>
    </source>
</evidence>
<evidence type="ECO:0000256" key="15">
    <source>
        <dbReference type="PIRSR" id="PIRSR000137-1"/>
    </source>
</evidence>
<dbReference type="InterPro" id="IPR036188">
    <property type="entry name" value="FAD/NAD-bd_sf"/>
</dbReference>
<comment type="caution">
    <text evidence="19">The sequence shown here is derived from an EMBL/GenBank/DDBJ whole genome shotgun (WGS) entry which is preliminary data.</text>
</comment>
<comment type="catalytic activity">
    <reaction evidence="14">
        <text>a pyranoside + acceptor = a pyranosid-3,4-diulose + reduced acceptor.</text>
        <dbReference type="EC" id="1.1.99.29"/>
    </reaction>
</comment>
<accession>A0A8H4QPJ6</accession>
<keyword evidence="8 16" id="KW-0274">FAD</keyword>
<evidence type="ECO:0000256" key="8">
    <source>
        <dbReference type="ARBA" id="ARBA00022827"/>
    </source>
</evidence>
<comment type="subcellular location">
    <subcellularLocation>
        <location evidence="2">Secreted</location>
    </subcellularLocation>
</comment>
<evidence type="ECO:0000256" key="2">
    <source>
        <dbReference type="ARBA" id="ARBA00004613"/>
    </source>
</evidence>
<evidence type="ECO:0000256" key="10">
    <source>
        <dbReference type="ARBA" id="ARBA00033986"/>
    </source>
</evidence>
<dbReference type="GO" id="GO:0050660">
    <property type="term" value="F:flavin adenine dinucleotide binding"/>
    <property type="evidence" value="ECO:0007669"/>
    <property type="project" value="InterPro"/>
</dbReference>
<feature type="signal peptide" evidence="17">
    <location>
        <begin position="1"/>
        <end position="25"/>
    </location>
</feature>
<dbReference type="Proteomes" id="UP000521872">
    <property type="component" value="Unassembled WGS sequence"/>
</dbReference>
<dbReference type="PANTHER" id="PTHR11552">
    <property type="entry name" value="GLUCOSE-METHANOL-CHOLINE GMC OXIDOREDUCTASE"/>
    <property type="match status" value="1"/>
</dbReference>
<gene>
    <name evidence="19" type="ORF">D9613_007925</name>
</gene>
<evidence type="ECO:0000256" key="17">
    <source>
        <dbReference type="SAM" id="SignalP"/>
    </source>
</evidence>
<comment type="catalytic activity">
    <reaction evidence="11">
        <text>pyranose + acceptor = pyranos-2,3-diulose + reduced acceptor.</text>
        <dbReference type="EC" id="1.1.99.29"/>
    </reaction>
</comment>
<evidence type="ECO:0000256" key="4">
    <source>
        <dbReference type="ARBA" id="ARBA00011245"/>
    </source>
</evidence>
<feature type="chain" id="PRO_5034946217" description="pyranose dehydrogenase (acceptor)" evidence="17">
    <location>
        <begin position="26"/>
        <end position="639"/>
    </location>
</feature>
<dbReference type="SUPFAM" id="SSF54373">
    <property type="entry name" value="FAD-linked reductases, C-terminal domain"/>
    <property type="match status" value="1"/>
</dbReference>
<feature type="active site" description="Proton donor" evidence="15">
    <location>
        <position position="571"/>
    </location>
</feature>
<keyword evidence="17" id="KW-0732">Signal</keyword>
<comment type="catalytic activity">
    <reaction evidence="13">
        <text>a pyranoside + acceptor = a pyranosid-3-ulose + reduced acceptor.</text>
        <dbReference type="EC" id="1.1.99.29"/>
    </reaction>
</comment>
<dbReference type="InterPro" id="IPR000172">
    <property type="entry name" value="GMC_OxRdtase_N"/>
</dbReference>
<comment type="similarity">
    <text evidence="3">Belongs to the GMC oxidoreductase family.</text>
</comment>
<protein>
    <recommendedName>
        <fullName evidence="5">pyranose dehydrogenase (acceptor)</fullName>
        <ecNumber evidence="5">1.1.99.29</ecNumber>
    </recommendedName>
</protein>
<evidence type="ECO:0000256" key="1">
    <source>
        <dbReference type="ARBA" id="ARBA00001974"/>
    </source>
</evidence>
<evidence type="ECO:0000313" key="20">
    <source>
        <dbReference type="Proteomes" id="UP000521872"/>
    </source>
</evidence>
<feature type="binding site" evidence="16">
    <location>
        <position position="288"/>
    </location>
    <ligand>
        <name>FAD</name>
        <dbReference type="ChEBI" id="CHEBI:57692"/>
    </ligand>
</feature>
<proteinExistence type="inferred from homology"/>
<evidence type="ECO:0000313" key="19">
    <source>
        <dbReference type="EMBL" id="KAF4614077.1"/>
    </source>
</evidence>
<evidence type="ECO:0000256" key="7">
    <source>
        <dbReference type="ARBA" id="ARBA00022630"/>
    </source>
</evidence>
<comment type="catalytic activity">
    <reaction evidence="12">
        <text>pyranose + acceptor = pyranos-3-ulose + reduced acceptor.</text>
        <dbReference type="EC" id="1.1.99.29"/>
    </reaction>
</comment>
<sequence>MIPTQKSAILVLASVTLAILKQARAGKFGTSSSKIFWLSSFTMGLLVRQLFAGTNRKYITNHAQVGNKEEEYDYIIVGGGTAGCVLASRLSEDPSVKVLLLESGGSGKSLLFTRIPVAYSMLFHGKNVYNFFTEPQGAAKGKIKYWPRAKMLGGCSAINAQMAQYGAPGDFDQWATIIKDDAWSWQNFSRYFTKFETYVDDRDYPDVNSEVKGKNGPVRVGYYSWISEGSKDFIKACTKIGIPYSADFNTTLVTYIDEKRERVTSETAYLTDEVLARPNLKVVLHATVTKILTEKVGDELRTTGVEFAKSKGGRRYKMKSKRDVIVAAGAVHSPQILLLSGIGPAQHLAEMKISVVHDLPGVGSNLIDHPVVDAYFRNKRNDSPKHVKPQNLVDLFKLIGSAYQYLVHQRGPLANNFGEAAAFCRSDDPLLFPESEYPQKITDSTSASESPDLEIFSTPLAYKEHGAFMFPMHTHAIHVCLLRPMSKGTLRLKSSDPFDSPVMDPKYLTAPEDVERLKRGLKLILKISKQEPLVERLDLKDPHPLLDSKMDQKTDEELEEIIRERVETLYHPASTCRMAPLEDQGVVDSSLRVYGIKGLRVCDASIFPEIVSGHTAGAVLASAEHLADIIKAENKQAEA</sequence>
<dbReference type="GO" id="GO:0005576">
    <property type="term" value="C:extracellular region"/>
    <property type="evidence" value="ECO:0007669"/>
    <property type="project" value="UniProtKB-SubCell"/>
</dbReference>
<evidence type="ECO:0000256" key="16">
    <source>
        <dbReference type="PIRSR" id="PIRSR000137-2"/>
    </source>
</evidence>
<evidence type="ECO:0000256" key="9">
    <source>
        <dbReference type="ARBA" id="ARBA00024699"/>
    </source>
</evidence>
<evidence type="ECO:0000256" key="13">
    <source>
        <dbReference type="ARBA" id="ARBA00034050"/>
    </source>
</evidence>
<comment type="function">
    <text evidence="9">Catalyzes the single-oxidation or sequential double oxidation reaction of carbohydrates primarily at carbon-2 and/or carbon-3 with the concomitant reduction of the flavin. The enzyme exhibits a broad sugar substrate specificity, oxidizing different aldopyranoses to the corresponding C-1, C-2, C-3 or C-1,2, C-2,3 and C-3,4 (di)dehydro sugars with substrate-specific regioselectivity. Accepts only a narrow range of electron acceptors such as substituted benzoquinones and complexed metal ions and reacts extremely slowly with O(2) as acceptor. May play a role in the natural recycling of plant matter by oxidizing all major monosaccharides in lignocellulose and by reducing quinone compounds or reactive radical species generated during lignin depolymerization.</text>
</comment>